<accession>A0A9N8YKX7</accession>
<reference evidence="1" key="1">
    <citation type="submission" date="2021-06" db="EMBL/GenBank/DDBJ databases">
        <authorList>
            <person name="Kallberg Y."/>
            <person name="Tangrot J."/>
            <person name="Rosling A."/>
        </authorList>
    </citation>
    <scope>NUCLEOTIDE SEQUENCE</scope>
    <source>
        <strain evidence="1">FL130A</strain>
    </source>
</reference>
<proteinExistence type="predicted"/>
<name>A0A9N8YKX7_9GLOM</name>
<evidence type="ECO:0000313" key="1">
    <source>
        <dbReference type="EMBL" id="CAG8439828.1"/>
    </source>
</evidence>
<dbReference type="AlphaFoldDB" id="A0A9N8YKX7"/>
<gene>
    <name evidence="1" type="ORF">ALEPTO_LOCUS209</name>
</gene>
<organism evidence="1 2">
    <name type="scientific">Ambispora leptoticha</name>
    <dbReference type="NCBI Taxonomy" id="144679"/>
    <lineage>
        <taxon>Eukaryota</taxon>
        <taxon>Fungi</taxon>
        <taxon>Fungi incertae sedis</taxon>
        <taxon>Mucoromycota</taxon>
        <taxon>Glomeromycotina</taxon>
        <taxon>Glomeromycetes</taxon>
        <taxon>Archaeosporales</taxon>
        <taxon>Ambisporaceae</taxon>
        <taxon>Ambispora</taxon>
    </lineage>
</organism>
<dbReference type="EMBL" id="CAJVPS010000009">
    <property type="protein sequence ID" value="CAG8439828.1"/>
    <property type="molecule type" value="Genomic_DNA"/>
</dbReference>
<evidence type="ECO:0000313" key="2">
    <source>
        <dbReference type="Proteomes" id="UP000789508"/>
    </source>
</evidence>
<sequence>MILNSDVKDNLKYEWQYDANQETPDRLSPLQTLGQNNWMYDIRGQLFRVWFVVFDGVGPDYRVDRICEVCDYHPECHEYRTPVSALYVDWAWNQRKDHGEY</sequence>
<keyword evidence="2" id="KW-1185">Reference proteome</keyword>
<protein>
    <submittedName>
        <fullName evidence="1">12100_t:CDS:1</fullName>
    </submittedName>
</protein>
<dbReference type="Proteomes" id="UP000789508">
    <property type="component" value="Unassembled WGS sequence"/>
</dbReference>
<comment type="caution">
    <text evidence="1">The sequence shown here is derived from an EMBL/GenBank/DDBJ whole genome shotgun (WGS) entry which is preliminary data.</text>
</comment>